<name>A0A6J6D620_9ZZZZ</name>
<accession>A0A6J6D620</accession>
<dbReference type="Pfam" id="PF17479">
    <property type="entry name" value="DUF3048_C"/>
    <property type="match status" value="1"/>
</dbReference>
<organism evidence="4">
    <name type="scientific">freshwater metagenome</name>
    <dbReference type="NCBI Taxonomy" id="449393"/>
    <lineage>
        <taxon>unclassified sequences</taxon>
        <taxon>metagenomes</taxon>
        <taxon>ecological metagenomes</taxon>
    </lineage>
</organism>
<sequence length="398" mass="41699">MTRKKLWMIIGGSVGALVIAGGVVFALTRSDSTESAVPEPTTTTTTTTTLPVWPLTGVPDAKASGPAHPAVVVKIDNSPDARPQTGINEADIVYELLVEGITRYALVFHSNMVDPVGPVRSARSSDIDLVADLSTPLFSWSGGNAGVVGEVRNAERKGILIDASQDAASPAYYRANDRQAPHNLYVHLPQLLELKAPANSGNPAPIFNFRKVATSSSTVTTSSTSTTTSKKSSSTTTTIAPPTTTTTLPGSPIPGFSLDFGGVNVDYVWNPATKGWSRLQVDQTHPRAKSATLDTAGVQVSPENVIVQFIDYGQSPSDSRSPMALTVGSGKVLVFSDGRVVSGTWSRPSADKPTTYTSADGTPILLTPGRTWVALPRVGSAVATLDQPTADAFLAIKG</sequence>
<dbReference type="Gene3D" id="3.50.90.10">
    <property type="entry name" value="YerB-like"/>
    <property type="match status" value="1"/>
</dbReference>
<evidence type="ECO:0000256" key="1">
    <source>
        <dbReference type="SAM" id="MobiDB-lite"/>
    </source>
</evidence>
<dbReference type="Pfam" id="PF11258">
    <property type="entry name" value="DUF3048"/>
    <property type="match status" value="1"/>
</dbReference>
<dbReference type="InterPro" id="IPR035328">
    <property type="entry name" value="DUF3048_C"/>
</dbReference>
<dbReference type="InterPro" id="IPR023158">
    <property type="entry name" value="YerB-like_sf"/>
</dbReference>
<dbReference type="AlphaFoldDB" id="A0A6J6D620"/>
<proteinExistence type="predicted"/>
<feature type="compositionally biased region" description="Low complexity" evidence="1">
    <location>
        <begin position="218"/>
        <end position="247"/>
    </location>
</feature>
<dbReference type="EMBL" id="CAEZSU010000147">
    <property type="protein sequence ID" value="CAB4557763.1"/>
    <property type="molecule type" value="Genomic_DNA"/>
</dbReference>
<feature type="region of interest" description="Disordered" evidence="1">
    <location>
        <begin position="218"/>
        <end position="252"/>
    </location>
</feature>
<feature type="domain" description="DUF3048" evidence="2">
    <location>
        <begin position="55"/>
        <end position="193"/>
    </location>
</feature>
<feature type="region of interest" description="Disordered" evidence="1">
    <location>
        <begin position="31"/>
        <end position="62"/>
    </location>
</feature>
<dbReference type="SUPFAM" id="SSF159774">
    <property type="entry name" value="YerB-like"/>
    <property type="match status" value="1"/>
</dbReference>
<protein>
    <submittedName>
        <fullName evidence="4">Unannotated protein</fullName>
    </submittedName>
</protein>
<evidence type="ECO:0000313" key="4">
    <source>
        <dbReference type="EMBL" id="CAB4557763.1"/>
    </source>
</evidence>
<dbReference type="InterPro" id="IPR021416">
    <property type="entry name" value="DUF3048_N"/>
</dbReference>
<evidence type="ECO:0000259" key="3">
    <source>
        <dbReference type="Pfam" id="PF17479"/>
    </source>
</evidence>
<reference evidence="4" key="1">
    <citation type="submission" date="2020-05" db="EMBL/GenBank/DDBJ databases">
        <authorList>
            <person name="Chiriac C."/>
            <person name="Salcher M."/>
            <person name="Ghai R."/>
            <person name="Kavagutti S V."/>
        </authorList>
    </citation>
    <scope>NUCLEOTIDE SEQUENCE</scope>
</reference>
<evidence type="ECO:0000259" key="2">
    <source>
        <dbReference type="Pfam" id="PF11258"/>
    </source>
</evidence>
<gene>
    <name evidence="4" type="ORF">UFOPK1495_01297</name>
</gene>
<feature type="domain" description="DUF3048" evidence="3">
    <location>
        <begin position="260"/>
        <end position="373"/>
    </location>
</feature>